<name>A0ABX9AJV8_9ENTR</name>
<dbReference type="Gene3D" id="3.40.50.2000">
    <property type="entry name" value="Glycogen Phosphorylase B"/>
    <property type="match status" value="2"/>
</dbReference>
<proteinExistence type="predicted"/>
<dbReference type="InterPro" id="IPR001296">
    <property type="entry name" value="Glyco_trans_1"/>
</dbReference>
<sequence length="374" mass="42373">MNIAFCLYKYFPFGGLQRDFLSIAQACVRQGHRVRVYVLSWQGEEPENLEIILVPTVGISNNTRHQRYSEWVQHHLQLHPADRVVGFNKMPGLDFYYAADVCYAEKVEQEKGFFYRLTPRYKHYAAFEKAVFSPDVKTKMLMLTQRQIADFKKHYGTQDARFLILPPGIALDRKYDQQTPGVRQTFRHVQNIPENALVLLQVGSDFKRKGVERSLRAVASLPEDLRKKVVFLVVGQDKPDRYQTLAGQLGIDKQVRFFAGRSDVPDFMAAADVLLHPAHQEAAGIVLLEAITAGLPVIVTEVCGYAFHIDKAQAGQVIASPFSQEALNAALHKALGQTETLHHWSENARHYADTEDLYSLPEKAALLISGQDRH</sequence>
<dbReference type="Pfam" id="PF00534">
    <property type="entry name" value="Glycos_transf_1"/>
    <property type="match status" value="1"/>
</dbReference>
<evidence type="ECO:0000313" key="3">
    <source>
        <dbReference type="Proteomes" id="UP000825886"/>
    </source>
</evidence>
<dbReference type="PANTHER" id="PTHR12526">
    <property type="entry name" value="GLYCOSYLTRANSFERASE"/>
    <property type="match status" value="1"/>
</dbReference>
<dbReference type="RefSeq" id="WP_222158559.1">
    <property type="nucleotide sequence ID" value="NZ_CP081864.1"/>
</dbReference>
<evidence type="ECO:0000313" key="2">
    <source>
        <dbReference type="EMBL" id="QZN95464.1"/>
    </source>
</evidence>
<protein>
    <submittedName>
        <fullName evidence="2">Glycosyltransferase family 4 protein</fullName>
    </submittedName>
</protein>
<reference evidence="2 3" key="1">
    <citation type="submission" date="2021-08" db="EMBL/GenBank/DDBJ databases">
        <title>Culture and genomic analysis of Symbiopectobacterium purcellii sp. nov. gen. nov., isolated from the leafhopper Empoasca decipiens.</title>
        <authorList>
            <person name="Nadal-Jimenez P."/>
            <person name="Siozios S."/>
            <person name="Halliday N."/>
            <person name="Camara M."/>
            <person name="Hurst G.D.D."/>
        </authorList>
    </citation>
    <scope>NUCLEOTIDE SEQUENCE [LARGE SCALE GENOMIC DNA]</scope>
    <source>
        <strain evidence="2 3">SyEd1</strain>
    </source>
</reference>
<evidence type="ECO:0000259" key="1">
    <source>
        <dbReference type="Pfam" id="PF00534"/>
    </source>
</evidence>
<feature type="domain" description="Glycosyl transferase family 1" evidence="1">
    <location>
        <begin position="183"/>
        <end position="350"/>
    </location>
</feature>
<dbReference type="EMBL" id="CP081864">
    <property type="protein sequence ID" value="QZN95464.1"/>
    <property type="molecule type" value="Genomic_DNA"/>
</dbReference>
<gene>
    <name evidence="2" type="ORF">K6K13_20180</name>
</gene>
<dbReference type="CDD" id="cd03801">
    <property type="entry name" value="GT4_PimA-like"/>
    <property type="match status" value="1"/>
</dbReference>
<dbReference type="SUPFAM" id="SSF53756">
    <property type="entry name" value="UDP-Glycosyltransferase/glycogen phosphorylase"/>
    <property type="match status" value="1"/>
</dbReference>
<dbReference type="PANTHER" id="PTHR12526:SF641">
    <property type="entry name" value="LIPOPOLYSACCHARIDE CORE BIOSYNTHESIS PROTEIN RFAG"/>
    <property type="match status" value="1"/>
</dbReference>
<accession>A0ABX9AJV8</accession>
<keyword evidence="3" id="KW-1185">Reference proteome</keyword>
<dbReference type="Proteomes" id="UP000825886">
    <property type="component" value="Chromosome"/>
</dbReference>
<organism evidence="2 3">
    <name type="scientific">Symbiopectobacterium purcellii</name>
    <dbReference type="NCBI Taxonomy" id="2871826"/>
    <lineage>
        <taxon>Bacteria</taxon>
        <taxon>Pseudomonadati</taxon>
        <taxon>Pseudomonadota</taxon>
        <taxon>Gammaproteobacteria</taxon>
        <taxon>Enterobacterales</taxon>
        <taxon>Enterobacteriaceae</taxon>
    </lineage>
</organism>